<evidence type="ECO:0000313" key="3">
    <source>
        <dbReference type="Proteomes" id="UP000199377"/>
    </source>
</evidence>
<dbReference type="RefSeq" id="WP_092861655.1">
    <property type="nucleotide sequence ID" value="NZ_FOQH01000008.1"/>
</dbReference>
<dbReference type="OrthoDB" id="6576970at2"/>
<organism evidence="2 3">
    <name type="scientific">Albimonas pacifica</name>
    <dbReference type="NCBI Taxonomy" id="1114924"/>
    <lineage>
        <taxon>Bacteria</taxon>
        <taxon>Pseudomonadati</taxon>
        <taxon>Pseudomonadota</taxon>
        <taxon>Alphaproteobacteria</taxon>
        <taxon>Rhodobacterales</taxon>
        <taxon>Paracoccaceae</taxon>
        <taxon>Albimonas</taxon>
    </lineage>
</organism>
<evidence type="ECO:0000256" key="1">
    <source>
        <dbReference type="SAM" id="MobiDB-lite"/>
    </source>
</evidence>
<accession>A0A1I3JL66</accession>
<dbReference type="STRING" id="1114924.SAMN05216258_10855"/>
<reference evidence="2 3" key="1">
    <citation type="submission" date="2016-10" db="EMBL/GenBank/DDBJ databases">
        <authorList>
            <person name="de Groot N.N."/>
        </authorList>
    </citation>
    <scope>NUCLEOTIDE SEQUENCE [LARGE SCALE GENOMIC DNA]</scope>
    <source>
        <strain evidence="2 3">CGMCC 1.11030</strain>
    </source>
</reference>
<evidence type="ECO:0000313" key="2">
    <source>
        <dbReference type="EMBL" id="SFI61001.1"/>
    </source>
</evidence>
<name>A0A1I3JL66_9RHOB</name>
<dbReference type="Proteomes" id="UP000199377">
    <property type="component" value="Unassembled WGS sequence"/>
</dbReference>
<feature type="region of interest" description="Disordered" evidence="1">
    <location>
        <begin position="812"/>
        <end position="832"/>
    </location>
</feature>
<dbReference type="AlphaFoldDB" id="A0A1I3JL66"/>
<keyword evidence="3" id="KW-1185">Reference proteome</keyword>
<proteinExistence type="predicted"/>
<gene>
    <name evidence="2" type="ORF">SAMN05216258_10855</name>
</gene>
<dbReference type="EMBL" id="FOQH01000008">
    <property type="protein sequence ID" value="SFI61001.1"/>
    <property type="molecule type" value="Genomic_DNA"/>
</dbReference>
<protein>
    <submittedName>
        <fullName evidence="2">Uncharacterized protein</fullName>
    </submittedName>
</protein>
<sequence length="832" mass="90217">MPDMFDCLQSGMDDGLLNRARGQAAQSEYRELYDRYRRHMPDAAAAAQAAADVKEAAKRGAASRRHAVIAQLQRMQANGVHIANAARPDLAVKSLLEFGEGRGDQFLGVRSIRDGLSRQLRGMIPEFLRQNRRDLLGRPKNKALLYDVVREMHGEKTGKPEAANMAKAVGAAFERARSLFNAHGGDIGRLADFGLPHSHDARAMRKAKFPKWHDEIVDRLDWSRIEDHKTGKPFAPTPGGKPDPARARAFLNDIYENLTTGGWDDRVPALTANGKALYNRRAESRILHFKGADHWLAYNEAFGTANPLVAIVSHLDGMARDIALMKVLGPSPKAGLEHAIQTAQRVASQAKDKDAEARVKKAAVTARAMLAHLTGAANDPADGWWAGFLSGTRNVLTAAQLGSAPLSAASDLWTQRMAARAVGMNPGNVVSRTVQLLASSSTRETAARMGYIADTLADVGSAQARYLGDVWSPEVTETLASFVMRASGLAFWTDMNRTAFQMEFAGLLAENAGRQLADVDQPLQGILRARGLREDDWAKIADPALLFQAPDGATFLAPVHWREAALAAGMETAEAENLSLRLSAIMEEQMEFAVPSVSLEARVSVIGDAPPGTIYGEIIRSVAMYKNFALSLTLNQIRRTMAQPAAMSRASYAAQLMAGLTVMGAVSVQLKELAKGNDPRPMGDAGFWGAAVFQGGGLGIFGDFFKSETSRTGGGLAETLGGPVVGLTGDVFRAGASNVDRVAAGKDPLLGRDLVNLARRYTPGSTLWYGRLALDRLVWDQMQDLLDPEAATLWRRQERKQRRDYGTAPWWARGETAPDRAPDFANAFGGDR</sequence>